<protein>
    <submittedName>
        <fullName evidence="1">Uncharacterized protein</fullName>
    </submittedName>
</protein>
<proteinExistence type="predicted"/>
<reference evidence="1" key="1">
    <citation type="journal article" date="2015" name="Nature">
        <title>Complex archaea that bridge the gap between prokaryotes and eukaryotes.</title>
        <authorList>
            <person name="Spang A."/>
            <person name="Saw J.H."/>
            <person name="Jorgensen S.L."/>
            <person name="Zaremba-Niedzwiedzka K."/>
            <person name="Martijn J."/>
            <person name="Lind A.E."/>
            <person name="van Eijk R."/>
            <person name="Schleper C."/>
            <person name="Guy L."/>
            <person name="Ettema T.J."/>
        </authorList>
    </citation>
    <scope>NUCLEOTIDE SEQUENCE</scope>
</reference>
<accession>A0A0F9CS74</accession>
<feature type="non-terminal residue" evidence="1">
    <location>
        <position position="1"/>
    </location>
</feature>
<comment type="caution">
    <text evidence="1">The sequence shown here is derived from an EMBL/GenBank/DDBJ whole genome shotgun (WGS) entry which is preliminary data.</text>
</comment>
<gene>
    <name evidence="1" type="ORF">LCGC14_2366970</name>
</gene>
<dbReference type="AlphaFoldDB" id="A0A0F9CS74"/>
<evidence type="ECO:0000313" key="1">
    <source>
        <dbReference type="EMBL" id="KKL43627.1"/>
    </source>
</evidence>
<sequence length="30" mass="3316">YKLAAAKDVNKKIGEIVMISRLLARVKLCA</sequence>
<name>A0A0F9CS74_9ZZZZ</name>
<dbReference type="EMBL" id="LAZR01034806">
    <property type="protein sequence ID" value="KKL43627.1"/>
    <property type="molecule type" value="Genomic_DNA"/>
</dbReference>
<organism evidence="1">
    <name type="scientific">marine sediment metagenome</name>
    <dbReference type="NCBI Taxonomy" id="412755"/>
    <lineage>
        <taxon>unclassified sequences</taxon>
        <taxon>metagenomes</taxon>
        <taxon>ecological metagenomes</taxon>
    </lineage>
</organism>